<reference evidence="1" key="1">
    <citation type="submission" date="2019-08" db="EMBL/GenBank/DDBJ databases">
        <authorList>
            <person name="Kucharzyk K."/>
            <person name="Murdoch R.W."/>
            <person name="Higgins S."/>
            <person name="Loffler F."/>
        </authorList>
    </citation>
    <scope>NUCLEOTIDE SEQUENCE</scope>
</reference>
<dbReference type="EMBL" id="VSSQ01043074">
    <property type="protein sequence ID" value="MPM96723.1"/>
    <property type="molecule type" value="Genomic_DNA"/>
</dbReference>
<name>A0A645E7B7_9ZZZZ</name>
<gene>
    <name evidence="1" type="ORF">SDC9_143888</name>
</gene>
<accession>A0A645E7B7</accession>
<dbReference type="AlphaFoldDB" id="A0A645E7B7"/>
<protein>
    <submittedName>
        <fullName evidence="1">Uncharacterized protein</fullName>
    </submittedName>
</protein>
<proteinExistence type="predicted"/>
<comment type="caution">
    <text evidence="1">The sequence shown here is derived from an EMBL/GenBank/DDBJ whole genome shotgun (WGS) entry which is preliminary data.</text>
</comment>
<sequence length="74" mass="8576">MNVIILHIRIIKLAPMSRINVQKPVLVRQNNDWVEVKLDYIQLIPVFIINKYSTGKIICKNNSFINPVNLEACD</sequence>
<evidence type="ECO:0000313" key="1">
    <source>
        <dbReference type="EMBL" id="MPM96723.1"/>
    </source>
</evidence>
<organism evidence="1">
    <name type="scientific">bioreactor metagenome</name>
    <dbReference type="NCBI Taxonomy" id="1076179"/>
    <lineage>
        <taxon>unclassified sequences</taxon>
        <taxon>metagenomes</taxon>
        <taxon>ecological metagenomes</taxon>
    </lineage>
</organism>